<evidence type="ECO:0000313" key="1">
    <source>
        <dbReference type="EMBL" id="GAF37799.1"/>
    </source>
</evidence>
<dbReference type="EMBL" id="BAKI01000047">
    <property type="protein sequence ID" value="GAF37799.1"/>
    <property type="molecule type" value="Genomic_DNA"/>
</dbReference>
<accession>X0PBV6</accession>
<gene>
    <name evidence="1" type="ORF">JCM14108_2861</name>
</gene>
<proteinExistence type="predicted"/>
<protein>
    <submittedName>
        <fullName evidence="1">Oligopeptide ABC transporter, periplasmic oligopeptide-binding protein OppA</fullName>
    </submittedName>
</protein>
<dbReference type="Proteomes" id="UP000019488">
    <property type="component" value="Unassembled WGS sequence"/>
</dbReference>
<reference evidence="1" key="1">
    <citation type="journal article" date="2014" name="Genome Announc.">
        <title>Draft Genome Sequences of Two Lactobacillus Strains, L. farraginis JCM 14108T and L. composti JCM 14202T, Isolated from Compost of Distilled Shochu Residue.</title>
        <authorList>
            <person name="Yuki M."/>
            <person name="Oshima K."/>
            <person name="Suda W."/>
            <person name="Kitahara M."/>
            <person name="Kitamura K."/>
            <person name="Iida T."/>
            <person name="Hattori M."/>
            <person name="Ohkuma M."/>
        </authorList>
    </citation>
    <scope>NUCLEOTIDE SEQUENCE [LARGE SCALE GENOMIC DNA]</scope>
    <source>
        <strain evidence="1">JCM 14108</strain>
    </source>
</reference>
<name>X0PBV6_9LACO</name>
<comment type="caution">
    <text evidence="1">The sequence shown here is derived from an EMBL/GenBank/DDBJ whole genome shotgun (WGS) entry which is preliminary data.</text>
</comment>
<organism evidence="1 2">
    <name type="scientific">Lentilactobacillus farraginis DSM 18382 = JCM 14108</name>
    <dbReference type="NCBI Taxonomy" id="1423743"/>
    <lineage>
        <taxon>Bacteria</taxon>
        <taxon>Bacillati</taxon>
        <taxon>Bacillota</taxon>
        <taxon>Bacilli</taxon>
        <taxon>Lactobacillales</taxon>
        <taxon>Lactobacillaceae</taxon>
        <taxon>Lentilactobacillus</taxon>
    </lineage>
</organism>
<sequence>MVKAGKLLANQEGVIPLYQQAQPQLVKPGVKGIQAFPTAPLWDWSKVTVK</sequence>
<dbReference type="AlphaFoldDB" id="X0PBV6"/>
<evidence type="ECO:0000313" key="2">
    <source>
        <dbReference type="Proteomes" id="UP000019488"/>
    </source>
</evidence>